<name>G2SYC3_ROSHA</name>
<dbReference type="BioCyc" id="RHOM585394:G1H02-2747-MONOMER"/>
<sequence>MGFLRFVAFHSVYHILPKKNRLSFLYNAYIIRKEFGRQGGISGIYPLFYAKSAKEGIEKG</sequence>
<dbReference type="STRING" id="585394.RHOM_13835"/>
<reference evidence="1 2" key="1">
    <citation type="journal article" date="2015" name="Genome Announc.">
        <title>Complete genome sequence of the human gut symbiont Roseburia hominis.</title>
        <authorList>
            <person name="Travis A.J."/>
            <person name="Kelly D."/>
            <person name="Flint H.J."/>
            <person name="Aminov R.I."/>
        </authorList>
    </citation>
    <scope>NUCLEOTIDE SEQUENCE [LARGE SCALE GENOMIC DNA]</scope>
    <source>
        <strain evidence="2">DSM 16839 / JCM 17582 / NCIMB 14029 / A2-183</strain>
    </source>
</reference>
<dbReference type="HOGENOM" id="CLU_2938891_0_0_9"/>
<accession>G2SYC3</accession>
<keyword evidence="2" id="KW-1185">Reference proteome</keyword>
<gene>
    <name evidence="1" type="ordered locus">RHOM_13835</name>
</gene>
<dbReference type="Proteomes" id="UP000008178">
    <property type="component" value="Chromosome"/>
</dbReference>
<evidence type="ECO:0000313" key="1">
    <source>
        <dbReference type="EMBL" id="AEN97873.1"/>
    </source>
</evidence>
<dbReference type="AlphaFoldDB" id="G2SYC3"/>
<dbReference type="KEGG" id="rho:RHOM_13835"/>
<proteinExistence type="predicted"/>
<evidence type="ECO:0000313" key="2">
    <source>
        <dbReference type="Proteomes" id="UP000008178"/>
    </source>
</evidence>
<dbReference type="EMBL" id="CP003040">
    <property type="protein sequence ID" value="AEN97873.1"/>
    <property type="molecule type" value="Genomic_DNA"/>
</dbReference>
<protein>
    <submittedName>
        <fullName evidence="1">Uncharacterized protein</fullName>
    </submittedName>
</protein>
<organism evidence="1 2">
    <name type="scientific">Roseburia hominis (strain DSM 16839 / JCM 17582 / NCIMB 14029 / A2-183)</name>
    <dbReference type="NCBI Taxonomy" id="585394"/>
    <lineage>
        <taxon>Bacteria</taxon>
        <taxon>Bacillati</taxon>
        <taxon>Bacillota</taxon>
        <taxon>Clostridia</taxon>
        <taxon>Lachnospirales</taxon>
        <taxon>Lachnospiraceae</taxon>
        <taxon>Roseburia</taxon>
    </lineage>
</organism>